<organism evidence="1 2">
    <name type="scientific">Ligilactobacillus salivarius</name>
    <dbReference type="NCBI Taxonomy" id="1624"/>
    <lineage>
        <taxon>Bacteria</taxon>
        <taxon>Bacillati</taxon>
        <taxon>Bacillota</taxon>
        <taxon>Bacilli</taxon>
        <taxon>Lactobacillales</taxon>
        <taxon>Lactobacillaceae</taxon>
        <taxon>Ligilactobacillus</taxon>
    </lineage>
</organism>
<evidence type="ECO:0008006" key="3">
    <source>
        <dbReference type="Google" id="ProtNLM"/>
    </source>
</evidence>
<sequence length="203" mass="23218">MLSLTEPLRSSYTYQGKEYQIDLSFDNVIRMYNLLEDDTFQDAEKIVIAFEIFFGFEPKDAEFAMKAIDEITGYISKSAYGNDPVESDVVSSEVNTQKLFSYTQDAGAIYASFKQQYNIDLIAEQGKMHWDVFKALFDGLDENTYFRRILDIRRKDVSDLQGKELTSAIEAQNYYELDENKTVEAQEAKVASFADSLKALAQS</sequence>
<evidence type="ECO:0000313" key="1">
    <source>
        <dbReference type="EMBL" id="OQQ91358.1"/>
    </source>
</evidence>
<dbReference type="EMBL" id="NBEF01000014">
    <property type="protein sequence ID" value="OQQ91358.1"/>
    <property type="molecule type" value="Genomic_DNA"/>
</dbReference>
<dbReference type="AlphaFoldDB" id="A0A1V9REG0"/>
<dbReference type="InterPro" id="IPR009660">
    <property type="entry name" value="Phage_A500_Gp15"/>
</dbReference>
<reference evidence="1 2" key="1">
    <citation type="submission" date="2017-03" db="EMBL/GenBank/DDBJ databases">
        <title>Phylogenomics and comparative genomics of Lactobacillus salivarius, a mammalian gut commensal.</title>
        <authorList>
            <person name="Harris H.M."/>
        </authorList>
    </citation>
    <scope>NUCLEOTIDE SEQUENCE [LARGE SCALE GENOMIC DNA]</scope>
    <source>
        <strain evidence="1 2">JCM 1047</strain>
    </source>
</reference>
<accession>A0A1V9REG0</accession>
<evidence type="ECO:0000313" key="2">
    <source>
        <dbReference type="Proteomes" id="UP000192575"/>
    </source>
</evidence>
<comment type="caution">
    <text evidence="1">The sequence shown here is derived from an EMBL/GenBank/DDBJ whole genome shotgun (WGS) entry which is preliminary data.</text>
</comment>
<gene>
    <name evidence="1" type="ORF">B6U56_02815</name>
</gene>
<dbReference type="Pfam" id="PF06854">
    <property type="entry name" value="Phage_Gp15"/>
    <property type="match status" value="1"/>
</dbReference>
<protein>
    <recommendedName>
        <fullName evidence="3">Bacteriophage Gp15 protein</fullName>
    </recommendedName>
</protein>
<name>A0A1V9REG0_9LACO</name>
<proteinExistence type="predicted"/>
<dbReference type="RefSeq" id="WP_081533899.1">
    <property type="nucleotide sequence ID" value="NZ_NBEF01000014.1"/>
</dbReference>
<dbReference type="Proteomes" id="UP000192575">
    <property type="component" value="Unassembled WGS sequence"/>
</dbReference>